<evidence type="ECO:0000313" key="3">
    <source>
        <dbReference type="RefSeq" id="XP_023595248.1"/>
    </source>
</evidence>
<organism evidence="2 3">
    <name type="scientific">Trichechus manatus latirostris</name>
    <name type="common">Florida manatee</name>
    <dbReference type="NCBI Taxonomy" id="127582"/>
    <lineage>
        <taxon>Eukaryota</taxon>
        <taxon>Metazoa</taxon>
        <taxon>Chordata</taxon>
        <taxon>Craniata</taxon>
        <taxon>Vertebrata</taxon>
        <taxon>Euteleostomi</taxon>
        <taxon>Mammalia</taxon>
        <taxon>Eutheria</taxon>
        <taxon>Afrotheria</taxon>
        <taxon>Sirenia</taxon>
        <taxon>Trichechidae</taxon>
        <taxon>Trichechus</taxon>
    </lineage>
</organism>
<dbReference type="AlphaFoldDB" id="A0A2Y9RUB4"/>
<sequence length="366" mass="39343">MAARILCGAGDSQPTRPTRAQSPPCPSCRRLRGAAGRSAEVGNAPSTRSRARRRLPPAPDQRARVAAAQGKNTQRGARGRDPTPAASCPLGAMSPAPAVRGRHDPLLLLLHRATAYVAAAAPPSETASGKPGPHAGARGGRNDESPGGTDDAALRPGARWLQDLHPRPIVRDCARGPAGEARQRAPVPPPPSHGHGHVHLVREKMGKRFFALKVVSIPQVIRLKQKQHVHKSVLEEVSHPFLVPLENGVRSRTLKTSSHVHKSLEEIRNWAHTMEHSLCSVLLSSFSGIMQHEITKTTGMSHETMFINLQTKKTKSHEIESASAGTQVHSLSGTFFAMLGLEQARTGVLVRSTHLETSLHKCADSI</sequence>
<evidence type="ECO:0000256" key="1">
    <source>
        <dbReference type="SAM" id="MobiDB-lite"/>
    </source>
</evidence>
<accession>A0A2Y9RUB4</accession>
<feature type="compositionally biased region" description="Polar residues" evidence="1">
    <location>
        <begin position="12"/>
        <end position="21"/>
    </location>
</feature>
<name>A0A2Y9RUB4_TRIMA</name>
<feature type="compositionally biased region" description="Basic and acidic residues" evidence="1">
    <location>
        <begin position="162"/>
        <end position="174"/>
    </location>
</feature>
<feature type="region of interest" description="Disordered" evidence="1">
    <location>
        <begin position="121"/>
        <end position="196"/>
    </location>
</feature>
<keyword evidence="2" id="KW-1185">Reference proteome</keyword>
<dbReference type="KEGG" id="tmu:111822155"/>
<dbReference type="Gene3D" id="3.30.200.20">
    <property type="entry name" value="Phosphorylase Kinase, domain 1"/>
    <property type="match status" value="1"/>
</dbReference>
<proteinExistence type="predicted"/>
<gene>
    <name evidence="3" type="primary">LOC111822155</name>
</gene>
<protein>
    <submittedName>
        <fullName evidence="3">Uncharacterized protein LOC111822155</fullName>
    </submittedName>
</protein>
<feature type="region of interest" description="Disordered" evidence="1">
    <location>
        <begin position="1"/>
        <end position="96"/>
    </location>
</feature>
<dbReference type="Proteomes" id="UP000248480">
    <property type="component" value="Unplaced"/>
</dbReference>
<dbReference type="STRING" id="127582.A0A2Y9RUB4"/>
<dbReference type="GeneID" id="111822155"/>
<dbReference type="RefSeq" id="XP_023595248.1">
    <property type="nucleotide sequence ID" value="XM_023739480.1"/>
</dbReference>
<evidence type="ECO:0000313" key="2">
    <source>
        <dbReference type="Proteomes" id="UP000248480"/>
    </source>
</evidence>
<reference evidence="3" key="1">
    <citation type="submission" date="2025-08" db="UniProtKB">
        <authorList>
            <consortium name="RefSeq"/>
        </authorList>
    </citation>
    <scope>IDENTIFICATION</scope>
</reference>
<dbReference type="InParanoid" id="A0A2Y9RUB4"/>